<dbReference type="SUPFAM" id="SSF88659">
    <property type="entry name" value="Sigma3 and sigma4 domains of RNA polymerase sigma factors"/>
    <property type="match status" value="1"/>
</dbReference>
<dbReference type="RefSeq" id="WP_345479420.1">
    <property type="nucleotide sequence ID" value="NZ_BAABLP010000001.1"/>
</dbReference>
<dbReference type="InterPro" id="IPR013249">
    <property type="entry name" value="RNA_pol_sigma70_r4_t2"/>
</dbReference>
<dbReference type="InterPro" id="IPR007627">
    <property type="entry name" value="RNA_pol_sigma70_r2"/>
</dbReference>
<keyword evidence="3" id="KW-0731">Sigma factor</keyword>
<dbReference type="NCBIfam" id="TIGR02937">
    <property type="entry name" value="sigma70-ECF"/>
    <property type="match status" value="1"/>
</dbReference>
<dbReference type="InterPro" id="IPR014284">
    <property type="entry name" value="RNA_pol_sigma-70_dom"/>
</dbReference>
<keyword evidence="9" id="KW-1185">Reference proteome</keyword>
<accession>A0ABP8YUL4</accession>
<feature type="domain" description="RNA polymerase sigma factor 70 region 4 type 2" evidence="7">
    <location>
        <begin position="121"/>
        <end position="173"/>
    </location>
</feature>
<protein>
    <submittedName>
        <fullName evidence="8">Sigma-70 family RNA polymerase sigma factor</fullName>
    </submittedName>
</protein>
<dbReference type="CDD" id="cd06171">
    <property type="entry name" value="Sigma70_r4"/>
    <property type="match status" value="1"/>
</dbReference>
<dbReference type="SUPFAM" id="SSF88946">
    <property type="entry name" value="Sigma2 domain of RNA polymerase sigma factors"/>
    <property type="match status" value="1"/>
</dbReference>
<dbReference type="InterPro" id="IPR036388">
    <property type="entry name" value="WH-like_DNA-bd_sf"/>
</dbReference>
<organism evidence="8 9">
    <name type="scientific">Amnibacterium soli</name>
    <dbReference type="NCBI Taxonomy" id="1282736"/>
    <lineage>
        <taxon>Bacteria</taxon>
        <taxon>Bacillati</taxon>
        <taxon>Actinomycetota</taxon>
        <taxon>Actinomycetes</taxon>
        <taxon>Micrococcales</taxon>
        <taxon>Microbacteriaceae</taxon>
        <taxon>Amnibacterium</taxon>
    </lineage>
</organism>
<dbReference type="PANTHER" id="PTHR43133">
    <property type="entry name" value="RNA POLYMERASE ECF-TYPE SIGMA FACTO"/>
    <property type="match status" value="1"/>
</dbReference>
<proteinExistence type="inferred from homology"/>
<dbReference type="Gene3D" id="1.10.10.10">
    <property type="entry name" value="Winged helix-like DNA-binding domain superfamily/Winged helix DNA-binding domain"/>
    <property type="match status" value="1"/>
</dbReference>
<evidence type="ECO:0000259" key="6">
    <source>
        <dbReference type="Pfam" id="PF04542"/>
    </source>
</evidence>
<evidence type="ECO:0000259" key="7">
    <source>
        <dbReference type="Pfam" id="PF08281"/>
    </source>
</evidence>
<dbReference type="Pfam" id="PF04542">
    <property type="entry name" value="Sigma70_r2"/>
    <property type="match status" value="1"/>
</dbReference>
<sequence>MADEQADWRAAQAHDADAFARIFDRHRDAVFRQALRVMRQPADAEEVASAAFFELWRKRSSVQLVGGSVRPWLLVTALNLARNSHRSRLRHEVFLRRLEREWRDDAGLDAFSRIDDAVDRESLIAALKRLSPQDAALVTMTALDGYRASEIAGLLGISPGTARVRLSRALARLRGLLTPMTEAHSGSQEVAR</sequence>
<evidence type="ECO:0000256" key="5">
    <source>
        <dbReference type="ARBA" id="ARBA00023163"/>
    </source>
</evidence>
<evidence type="ECO:0000313" key="9">
    <source>
        <dbReference type="Proteomes" id="UP001500121"/>
    </source>
</evidence>
<reference evidence="9" key="1">
    <citation type="journal article" date="2019" name="Int. J. Syst. Evol. Microbiol.">
        <title>The Global Catalogue of Microorganisms (GCM) 10K type strain sequencing project: providing services to taxonomists for standard genome sequencing and annotation.</title>
        <authorList>
            <consortium name="The Broad Institute Genomics Platform"/>
            <consortium name="The Broad Institute Genome Sequencing Center for Infectious Disease"/>
            <person name="Wu L."/>
            <person name="Ma J."/>
        </authorList>
    </citation>
    <scope>NUCLEOTIDE SEQUENCE [LARGE SCALE GENOMIC DNA]</scope>
    <source>
        <strain evidence="9">JCM 19015</strain>
    </source>
</reference>
<dbReference type="InterPro" id="IPR013325">
    <property type="entry name" value="RNA_pol_sigma_r2"/>
</dbReference>
<gene>
    <name evidence="8" type="ORF">GCM10025783_05660</name>
</gene>
<name>A0ABP8YUL4_9MICO</name>
<keyword evidence="2" id="KW-0805">Transcription regulation</keyword>
<dbReference type="Pfam" id="PF08281">
    <property type="entry name" value="Sigma70_r4_2"/>
    <property type="match status" value="1"/>
</dbReference>
<feature type="domain" description="RNA polymerase sigma-70 region 2" evidence="6">
    <location>
        <begin position="23"/>
        <end position="88"/>
    </location>
</feature>
<keyword evidence="4" id="KW-0238">DNA-binding</keyword>
<dbReference type="Proteomes" id="UP001500121">
    <property type="component" value="Unassembled WGS sequence"/>
</dbReference>
<evidence type="ECO:0000313" key="8">
    <source>
        <dbReference type="EMBL" id="GAA4738011.1"/>
    </source>
</evidence>
<dbReference type="PANTHER" id="PTHR43133:SF8">
    <property type="entry name" value="RNA POLYMERASE SIGMA FACTOR HI_1459-RELATED"/>
    <property type="match status" value="1"/>
</dbReference>
<comment type="caution">
    <text evidence="8">The sequence shown here is derived from an EMBL/GenBank/DDBJ whole genome shotgun (WGS) entry which is preliminary data.</text>
</comment>
<evidence type="ECO:0000256" key="4">
    <source>
        <dbReference type="ARBA" id="ARBA00023125"/>
    </source>
</evidence>
<keyword evidence="5" id="KW-0804">Transcription</keyword>
<dbReference type="InterPro" id="IPR013324">
    <property type="entry name" value="RNA_pol_sigma_r3/r4-like"/>
</dbReference>
<evidence type="ECO:0000256" key="3">
    <source>
        <dbReference type="ARBA" id="ARBA00023082"/>
    </source>
</evidence>
<evidence type="ECO:0000256" key="2">
    <source>
        <dbReference type="ARBA" id="ARBA00023015"/>
    </source>
</evidence>
<dbReference type="Gene3D" id="1.10.1740.10">
    <property type="match status" value="1"/>
</dbReference>
<dbReference type="InterPro" id="IPR039425">
    <property type="entry name" value="RNA_pol_sigma-70-like"/>
</dbReference>
<comment type="similarity">
    <text evidence="1">Belongs to the sigma-70 factor family. ECF subfamily.</text>
</comment>
<evidence type="ECO:0000256" key="1">
    <source>
        <dbReference type="ARBA" id="ARBA00010641"/>
    </source>
</evidence>
<dbReference type="EMBL" id="BAABLP010000001">
    <property type="protein sequence ID" value="GAA4738011.1"/>
    <property type="molecule type" value="Genomic_DNA"/>
</dbReference>